<gene>
    <name evidence="2" type="ORF">KVG22_20400</name>
</gene>
<name>A0ABS7REY6_9HYPH</name>
<keyword evidence="2" id="KW-0489">Methyltransferase</keyword>
<dbReference type="GO" id="GO:0008168">
    <property type="term" value="F:methyltransferase activity"/>
    <property type="evidence" value="ECO:0007669"/>
    <property type="project" value="UniProtKB-KW"/>
</dbReference>
<organism evidence="2 3">
    <name type="scientific">Nitratireductor rhodophyticola</name>
    <dbReference type="NCBI Taxonomy" id="2854036"/>
    <lineage>
        <taxon>Bacteria</taxon>
        <taxon>Pseudomonadati</taxon>
        <taxon>Pseudomonadota</taxon>
        <taxon>Alphaproteobacteria</taxon>
        <taxon>Hyphomicrobiales</taxon>
        <taxon>Phyllobacteriaceae</taxon>
        <taxon>Nitratireductor</taxon>
    </lineage>
</organism>
<dbReference type="RefSeq" id="WP_223006622.1">
    <property type="nucleotide sequence ID" value="NZ_CBDDPV010000002.1"/>
</dbReference>
<evidence type="ECO:0000259" key="1">
    <source>
        <dbReference type="Pfam" id="PF13649"/>
    </source>
</evidence>
<protein>
    <submittedName>
        <fullName evidence="2">Class I SAM-dependent methyltransferase</fullName>
    </submittedName>
</protein>
<dbReference type="InterPro" id="IPR041698">
    <property type="entry name" value="Methyltransf_25"/>
</dbReference>
<sequence length="93" mass="10299">MAQLVPTPLPSAVNRITFLARPVFGWRACFGHKNLDILEVGCGSGWLCPRLLPYGRVTGTDLSDAVVERARRRPPEVAFVPGDFMDLDFGLRD</sequence>
<feature type="domain" description="Methyltransferase" evidence="1">
    <location>
        <begin position="37"/>
        <end position="89"/>
    </location>
</feature>
<dbReference type="SUPFAM" id="SSF53335">
    <property type="entry name" value="S-adenosyl-L-methionine-dependent methyltransferases"/>
    <property type="match status" value="1"/>
</dbReference>
<evidence type="ECO:0000313" key="2">
    <source>
        <dbReference type="EMBL" id="MBY8918970.1"/>
    </source>
</evidence>
<accession>A0ABS7REY6</accession>
<dbReference type="Pfam" id="PF13649">
    <property type="entry name" value="Methyltransf_25"/>
    <property type="match status" value="1"/>
</dbReference>
<reference evidence="2 3" key="1">
    <citation type="submission" date="2021-06" db="EMBL/GenBank/DDBJ databases">
        <title>Nitratireductor porphyridii sp. nov., isolated from a small marine red alga, Porphyridium purpureum in South Korea.</title>
        <authorList>
            <person name="Kim K.H."/>
            <person name="Kristyanto S."/>
            <person name="Jeon C.O."/>
        </authorList>
    </citation>
    <scope>NUCLEOTIDE SEQUENCE [LARGE SCALE GENOMIC DNA]</scope>
    <source>
        <strain evidence="2 3">R6</strain>
    </source>
</reference>
<evidence type="ECO:0000313" key="3">
    <source>
        <dbReference type="Proteomes" id="UP000777661"/>
    </source>
</evidence>
<dbReference type="EMBL" id="JAHSQO010000008">
    <property type="protein sequence ID" value="MBY8918970.1"/>
    <property type="molecule type" value="Genomic_DNA"/>
</dbReference>
<dbReference type="GO" id="GO:0032259">
    <property type="term" value="P:methylation"/>
    <property type="evidence" value="ECO:0007669"/>
    <property type="project" value="UniProtKB-KW"/>
</dbReference>
<proteinExistence type="predicted"/>
<dbReference type="Gene3D" id="3.40.50.150">
    <property type="entry name" value="Vaccinia Virus protein VP39"/>
    <property type="match status" value="1"/>
</dbReference>
<dbReference type="InterPro" id="IPR029063">
    <property type="entry name" value="SAM-dependent_MTases_sf"/>
</dbReference>
<keyword evidence="2" id="KW-0808">Transferase</keyword>
<comment type="caution">
    <text evidence="2">The sequence shown here is derived from an EMBL/GenBank/DDBJ whole genome shotgun (WGS) entry which is preliminary data.</text>
</comment>
<keyword evidence="3" id="KW-1185">Reference proteome</keyword>
<dbReference type="CDD" id="cd02440">
    <property type="entry name" value="AdoMet_MTases"/>
    <property type="match status" value="1"/>
</dbReference>
<dbReference type="Proteomes" id="UP000777661">
    <property type="component" value="Unassembled WGS sequence"/>
</dbReference>